<keyword evidence="2" id="KW-1185">Reference proteome</keyword>
<dbReference type="AlphaFoldDB" id="A0A2K1R0X3"/>
<dbReference type="OrthoDB" id="5771378at2759"/>
<dbReference type="Proteomes" id="UP000243797">
    <property type="component" value="Unassembled WGS sequence"/>
</dbReference>
<organism evidence="1 2">
    <name type="scientific">Sphaceloma murrayae</name>
    <dbReference type="NCBI Taxonomy" id="2082308"/>
    <lineage>
        <taxon>Eukaryota</taxon>
        <taxon>Fungi</taxon>
        <taxon>Dikarya</taxon>
        <taxon>Ascomycota</taxon>
        <taxon>Pezizomycotina</taxon>
        <taxon>Dothideomycetes</taxon>
        <taxon>Dothideomycetidae</taxon>
        <taxon>Myriangiales</taxon>
        <taxon>Elsinoaceae</taxon>
        <taxon>Sphaceloma</taxon>
    </lineage>
</organism>
<dbReference type="EMBL" id="NKHZ01000017">
    <property type="protein sequence ID" value="PNS20813.1"/>
    <property type="molecule type" value="Genomic_DNA"/>
</dbReference>
<dbReference type="STRING" id="2082308.A0A2K1R0X3"/>
<reference evidence="1 2" key="1">
    <citation type="submission" date="2017-06" db="EMBL/GenBank/DDBJ databases">
        <title>Draft genome sequence of a variant of Elsinoe murrayae.</title>
        <authorList>
            <person name="Cheng Q."/>
        </authorList>
    </citation>
    <scope>NUCLEOTIDE SEQUENCE [LARGE SCALE GENOMIC DNA]</scope>
    <source>
        <strain evidence="1 2">CQ-2017a</strain>
    </source>
</reference>
<comment type="caution">
    <text evidence="1">The sequence shown here is derived from an EMBL/GenBank/DDBJ whole genome shotgun (WGS) entry which is preliminary data.</text>
</comment>
<protein>
    <submittedName>
        <fullName evidence="1">Uncharacterized protein</fullName>
    </submittedName>
</protein>
<accession>A0A2K1R0X3</accession>
<gene>
    <name evidence="1" type="ORF">CAC42_2744</name>
</gene>
<evidence type="ECO:0000313" key="2">
    <source>
        <dbReference type="Proteomes" id="UP000243797"/>
    </source>
</evidence>
<dbReference type="InParanoid" id="A0A2K1R0X3"/>
<name>A0A2K1R0X3_9PEZI</name>
<evidence type="ECO:0000313" key="1">
    <source>
        <dbReference type="EMBL" id="PNS20813.1"/>
    </source>
</evidence>
<sequence>MASVTGKTASGSTYTIKPTKDVRKAQELWWGHMLELGWNRSYYDLASYIASTNSRGFLLLYPDGATDPQGHIMATVFDNQTAWARLPSLPLTG</sequence>
<proteinExistence type="predicted"/>